<protein>
    <recommendedName>
        <fullName evidence="11">Ghrelin O-acyltransferase</fullName>
    </recommendedName>
</protein>
<evidence type="ECO:0000256" key="7">
    <source>
        <dbReference type="ARBA" id="ARBA00023315"/>
    </source>
</evidence>
<dbReference type="PANTHER" id="PTHR13906">
    <property type="entry name" value="PORCUPINE"/>
    <property type="match status" value="1"/>
</dbReference>
<dbReference type="EMBL" id="JBHFQA010000010">
    <property type="protein sequence ID" value="KAL2092825.1"/>
    <property type="molecule type" value="Genomic_DNA"/>
</dbReference>
<organism evidence="9 10">
    <name type="scientific">Coilia grayii</name>
    <name type="common">Gray's grenadier anchovy</name>
    <dbReference type="NCBI Taxonomy" id="363190"/>
    <lineage>
        <taxon>Eukaryota</taxon>
        <taxon>Metazoa</taxon>
        <taxon>Chordata</taxon>
        <taxon>Craniata</taxon>
        <taxon>Vertebrata</taxon>
        <taxon>Euteleostomi</taxon>
        <taxon>Actinopterygii</taxon>
        <taxon>Neopterygii</taxon>
        <taxon>Teleostei</taxon>
        <taxon>Clupei</taxon>
        <taxon>Clupeiformes</taxon>
        <taxon>Clupeoidei</taxon>
        <taxon>Engraulidae</taxon>
        <taxon>Coilinae</taxon>
        <taxon>Coilia</taxon>
    </lineage>
</organism>
<dbReference type="Proteomes" id="UP001591681">
    <property type="component" value="Unassembled WGS sequence"/>
</dbReference>
<evidence type="ECO:0000256" key="5">
    <source>
        <dbReference type="ARBA" id="ARBA00022989"/>
    </source>
</evidence>
<evidence type="ECO:0000313" key="9">
    <source>
        <dbReference type="EMBL" id="KAL2092825.1"/>
    </source>
</evidence>
<comment type="subcellular location">
    <subcellularLocation>
        <location evidence="1">Endoplasmic reticulum membrane</location>
        <topology evidence="1">Multi-pass membrane protein</topology>
    </subcellularLocation>
</comment>
<keyword evidence="4" id="KW-0256">Endoplasmic reticulum</keyword>
<keyword evidence="5 8" id="KW-1133">Transmembrane helix</keyword>
<evidence type="ECO:0000256" key="6">
    <source>
        <dbReference type="ARBA" id="ARBA00023136"/>
    </source>
</evidence>
<accession>A0ABD1K136</accession>
<keyword evidence="6 8" id="KW-0472">Membrane</keyword>
<feature type="transmembrane region" description="Helical" evidence="8">
    <location>
        <begin position="12"/>
        <end position="30"/>
    </location>
</feature>
<dbReference type="InterPro" id="IPR049941">
    <property type="entry name" value="LPLAT_7/PORCN-like"/>
</dbReference>
<dbReference type="PANTHER" id="PTHR13906:SF3">
    <property type="entry name" value="GHRELIN O-ACYLTRANSFERASE"/>
    <property type="match status" value="1"/>
</dbReference>
<feature type="transmembrane region" description="Helical" evidence="8">
    <location>
        <begin position="322"/>
        <end position="339"/>
    </location>
</feature>
<proteinExistence type="predicted"/>
<keyword evidence="3 8" id="KW-0812">Transmembrane</keyword>
<feature type="transmembrane region" description="Helical" evidence="8">
    <location>
        <begin position="200"/>
        <end position="224"/>
    </location>
</feature>
<evidence type="ECO:0000256" key="4">
    <source>
        <dbReference type="ARBA" id="ARBA00022824"/>
    </source>
</evidence>
<evidence type="ECO:0000256" key="3">
    <source>
        <dbReference type="ARBA" id="ARBA00022692"/>
    </source>
</evidence>
<name>A0ABD1K136_9TELE</name>
<keyword evidence="2" id="KW-0808">Transferase</keyword>
<keyword evidence="10" id="KW-1185">Reference proteome</keyword>
<dbReference type="Pfam" id="PF03062">
    <property type="entry name" value="MBOAT"/>
    <property type="match status" value="1"/>
</dbReference>
<gene>
    <name evidence="9" type="ORF">ACEWY4_012623</name>
</gene>
<keyword evidence="7" id="KW-0012">Acyltransferase</keyword>
<dbReference type="InterPro" id="IPR004299">
    <property type="entry name" value="MBOAT_fam"/>
</dbReference>
<evidence type="ECO:0000256" key="8">
    <source>
        <dbReference type="SAM" id="Phobius"/>
    </source>
</evidence>
<evidence type="ECO:0000313" key="10">
    <source>
        <dbReference type="Proteomes" id="UP001591681"/>
    </source>
</evidence>
<dbReference type="AlphaFoldDB" id="A0ABD1K136"/>
<reference evidence="9 10" key="1">
    <citation type="submission" date="2024-09" db="EMBL/GenBank/DDBJ databases">
        <title>A chromosome-level genome assembly of Gray's grenadier anchovy, Coilia grayii.</title>
        <authorList>
            <person name="Fu Z."/>
        </authorList>
    </citation>
    <scope>NUCLEOTIDE SEQUENCE [LARGE SCALE GENOMIC DNA]</scope>
    <source>
        <strain evidence="9">G4</strain>
        <tissue evidence="9">Muscle</tissue>
    </source>
</reference>
<evidence type="ECO:0000256" key="2">
    <source>
        <dbReference type="ARBA" id="ARBA00022679"/>
    </source>
</evidence>
<feature type="transmembrane region" description="Helical" evidence="8">
    <location>
        <begin position="374"/>
        <end position="395"/>
    </location>
</feature>
<evidence type="ECO:0008006" key="11">
    <source>
        <dbReference type="Google" id="ProtNLM"/>
    </source>
</evidence>
<dbReference type="GO" id="GO:0005789">
    <property type="term" value="C:endoplasmic reticulum membrane"/>
    <property type="evidence" value="ECO:0007669"/>
    <property type="project" value="UniProtKB-SubCell"/>
</dbReference>
<feature type="transmembrane region" description="Helical" evidence="8">
    <location>
        <begin position="42"/>
        <end position="75"/>
    </location>
</feature>
<sequence>MTPIWDFSGGVQFIYQIVSVPFAILFYSLATNGYLSLVQRYLYLSAGGVLLAVISMGWYSTVLFASVLMSTLIIHLVDSKRVHLCVSTVQMFWQSLWHAILLHRIHWQEQPADPRFLLMVSSLMLLTQRVTSVSMDIEEGKVVVPPGFKERLHMFHLLPFICYALSFVSLLGGPLCPYNTFLSFLQHIQQNPPTSPLSRVFLRLLWVLTLEGIKCVLMFILQISSVNLDHFGGLQGTLWMWNLSLFLKMSYYSHWALSECLNNAIGLGYRGNPQGGSQSWNDLSDGELWSTETSCRLSEFTRRWNGTTAAWLRRLVYQRWKTFPLVLTFGFSALWHGLYPGQVAGFSLWAASVKADHHIHSYLNPRLTCQWTRKVFKCLSWIQTQMVMACVIVIIELQYARLWFYCISHLCIFPFIYVLSVSALSLH</sequence>
<feature type="transmembrane region" description="Helical" evidence="8">
    <location>
        <begin position="402"/>
        <end position="426"/>
    </location>
</feature>
<feature type="transmembrane region" description="Helical" evidence="8">
    <location>
        <begin position="155"/>
        <end position="179"/>
    </location>
</feature>
<dbReference type="GO" id="GO:0016746">
    <property type="term" value="F:acyltransferase activity"/>
    <property type="evidence" value="ECO:0007669"/>
    <property type="project" value="UniProtKB-KW"/>
</dbReference>
<evidence type="ECO:0000256" key="1">
    <source>
        <dbReference type="ARBA" id="ARBA00004477"/>
    </source>
</evidence>
<comment type="caution">
    <text evidence="9">The sequence shown here is derived from an EMBL/GenBank/DDBJ whole genome shotgun (WGS) entry which is preliminary data.</text>
</comment>